<feature type="signal peptide" evidence="1">
    <location>
        <begin position="1"/>
        <end position="18"/>
    </location>
</feature>
<dbReference type="VEuPathDB" id="PlasmoDB:PRELSG_0504300"/>
<dbReference type="EMBL" id="LN835300">
    <property type="protein sequence ID" value="CRG98885.1"/>
    <property type="molecule type" value="Genomic_DNA"/>
</dbReference>
<dbReference type="OMA" id="KDDHMNN"/>
<dbReference type="KEGG" id="prel:PRELSG_0504300"/>
<evidence type="ECO:0000313" key="2">
    <source>
        <dbReference type="EMBL" id="CRG98885.1"/>
    </source>
</evidence>
<dbReference type="Proteomes" id="UP000220158">
    <property type="component" value="Chromosome 5"/>
</dbReference>
<dbReference type="RefSeq" id="XP_028531894.1">
    <property type="nucleotide sequence ID" value="XM_028675291.1"/>
</dbReference>
<proteinExistence type="predicted"/>
<accession>A0A1J1H2H0</accession>
<dbReference type="AlphaFoldDB" id="A0A1J1H2H0"/>
<dbReference type="SUPFAM" id="SSF64005">
    <property type="entry name" value="Undecaprenyl diphosphate synthase"/>
    <property type="match status" value="1"/>
</dbReference>
<evidence type="ECO:0000313" key="3">
    <source>
        <dbReference type="Proteomes" id="UP000220158"/>
    </source>
</evidence>
<name>A0A1J1H2H0_PLARL</name>
<protein>
    <submittedName>
        <fullName evidence="2">Uncharacterized protein</fullName>
    </submittedName>
</protein>
<keyword evidence="3" id="KW-1185">Reference proteome</keyword>
<organism evidence="2 3">
    <name type="scientific">Plasmodium relictum</name>
    <dbReference type="NCBI Taxonomy" id="85471"/>
    <lineage>
        <taxon>Eukaryota</taxon>
        <taxon>Sar</taxon>
        <taxon>Alveolata</taxon>
        <taxon>Apicomplexa</taxon>
        <taxon>Aconoidasida</taxon>
        <taxon>Haemosporida</taxon>
        <taxon>Plasmodiidae</taxon>
        <taxon>Plasmodium</taxon>
        <taxon>Plasmodium (Haemamoeba)</taxon>
    </lineage>
</organism>
<feature type="chain" id="PRO_5012904654" evidence="1">
    <location>
        <begin position="19"/>
        <end position="500"/>
    </location>
</feature>
<dbReference type="GeneID" id="39734986"/>
<keyword evidence="1" id="KW-0732">Signal</keyword>
<evidence type="ECO:0000256" key="1">
    <source>
        <dbReference type="SAM" id="SignalP"/>
    </source>
</evidence>
<gene>
    <name evidence="2" type="ORF">PRELSG_0504300</name>
</gene>
<dbReference type="OrthoDB" id="380113at2759"/>
<dbReference type="InterPro" id="IPR036424">
    <property type="entry name" value="UPP_synth-like_sf"/>
</dbReference>
<dbReference type="GO" id="GO:0016765">
    <property type="term" value="F:transferase activity, transferring alkyl or aryl (other than methyl) groups"/>
    <property type="evidence" value="ECO:0007669"/>
    <property type="project" value="InterPro"/>
</dbReference>
<reference evidence="2 3" key="1">
    <citation type="submission" date="2015-04" db="EMBL/GenBank/DDBJ databases">
        <authorList>
            <consortium name="Pathogen Informatics"/>
        </authorList>
    </citation>
    <scope>NUCLEOTIDE SEQUENCE [LARGE SCALE GENOMIC DNA]</scope>
    <source>
        <strain evidence="2 3">SGS1</strain>
    </source>
</reference>
<sequence length="500" mass="60323">MIIWIILLLNCLIHKLKIFKLKIISKLDVRNVLQTVFDRSFFRNILKWSNLFLNYLNFFKEKKNNNNDLNKKISKIPKHIYIVLKINDVIILNKKKLLNYILSIIIYLYELKVKYVTIYVSDYFFNSFFYDDLTKYLFERSFFMKALIKNNCNNNNNYISYNLSDEFIIAKFSYPDKKLSFYNLFHKKKKKNCSKTYYTYEKNSLYLKFINKESSHKKLIEIAKASSILSNGEMVNDKLIFYNKTIEAVIRKIYNKDRKGFYKNEMNLQKISPFFEFLKKLKGSFLFKVRYFLNILNKKILKIFHILRLKKVNCFHYQNFQKENYEKKKDSLNMIKHTPVNEKENEETTTLKMIFQLFDNLIFQDEETIGIIKKLICNNIPLYVKPVNQDIFIHNFNNFFSNTPVDVVISLRIGLIDYLLSIATNYNSKKNFHKKVFFNFLLEYLSSFFFLYNIIHPFQKNGIQPWALSESELYEFFSYNINSLKKAINYYNDSTQRCGY</sequence>